<dbReference type="GO" id="GO:0071897">
    <property type="term" value="P:DNA biosynthetic process"/>
    <property type="evidence" value="ECO:0007669"/>
    <property type="project" value="UniProtKB-ARBA"/>
</dbReference>
<sequence>MKDASQVEDRSSEKLMNFLKQEMKGEEMVELARTVFSSPANQKKKEAANKLDNYPTAATLIPDIIDRFRSYPIGISADIEKAFFQLGISPEHRDFLRFFYPTENEQIVYRHIRVVFGVSSNPFLLAAALSLFLGHVPAEDFEKADKLKLSLYVDNCVAGVIDVPQQEEFIFITREILSRGCFNLRNWECNAECKYKSKSTGATKLLGILWDLDRDVLKCNVCTEDLKTDSYITKRFILAAVQIILDPQGILCSATLPLKILLQNTWKLKLSWDSPLPDDIVKPSLQW</sequence>
<reference evidence="1 5" key="1">
    <citation type="journal article" date="2019" name="Sci. Rep.">
        <title>Orb-weaving spider Araneus ventricosus genome elucidates the spidroin gene catalogue.</title>
        <authorList>
            <person name="Kono N."/>
            <person name="Nakamura H."/>
            <person name="Ohtoshi R."/>
            <person name="Moran D.A.P."/>
            <person name="Shinohara A."/>
            <person name="Yoshida Y."/>
            <person name="Fujiwara M."/>
            <person name="Mori M."/>
            <person name="Tomita M."/>
            <person name="Arakawa K."/>
        </authorList>
    </citation>
    <scope>NUCLEOTIDE SEQUENCE [LARGE SCALE GENOMIC DNA]</scope>
</reference>
<evidence type="ECO:0000313" key="4">
    <source>
        <dbReference type="EMBL" id="GBO07670.1"/>
    </source>
</evidence>
<evidence type="ECO:0000313" key="5">
    <source>
        <dbReference type="Proteomes" id="UP000499080"/>
    </source>
</evidence>
<proteinExistence type="predicted"/>
<comment type="caution">
    <text evidence="1">The sequence shown here is derived from an EMBL/GenBank/DDBJ whole genome shotgun (WGS) entry which is preliminary data.</text>
</comment>
<accession>A0A4Y2U7H3</accession>
<dbReference type="AlphaFoldDB" id="A0A4Y2U7H3"/>
<dbReference type="EMBL" id="BGPR01033632">
    <property type="protein sequence ID" value="GBO07654.1"/>
    <property type="molecule type" value="Genomic_DNA"/>
</dbReference>
<dbReference type="EMBL" id="BGPR01033633">
    <property type="protein sequence ID" value="GBO07662.1"/>
    <property type="molecule type" value="Genomic_DNA"/>
</dbReference>
<evidence type="ECO:0000313" key="1">
    <source>
        <dbReference type="EMBL" id="GBO07646.1"/>
    </source>
</evidence>
<protein>
    <recommendedName>
        <fullName evidence="6">Reverse transcriptase domain-containing protein</fullName>
    </recommendedName>
</protein>
<dbReference type="PANTHER" id="PTHR47331">
    <property type="entry name" value="PHD-TYPE DOMAIN-CONTAINING PROTEIN"/>
    <property type="match status" value="1"/>
</dbReference>
<dbReference type="OrthoDB" id="6020750at2759"/>
<dbReference type="Pfam" id="PF05380">
    <property type="entry name" value="Peptidase_A17"/>
    <property type="match status" value="1"/>
</dbReference>
<dbReference type="EMBL" id="BGPR01033634">
    <property type="protein sequence ID" value="GBO07670.1"/>
    <property type="molecule type" value="Genomic_DNA"/>
</dbReference>
<evidence type="ECO:0008006" key="6">
    <source>
        <dbReference type="Google" id="ProtNLM"/>
    </source>
</evidence>
<keyword evidence="5" id="KW-1185">Reference proteome</keyword>
<dbReference type="InterPro" id="IPR008042">
    <property type="entry name" value="Retrotrans_Pao"/>
</dbReference>
<gene>
    <name evidence="3" type="ORF">AVEN_141050_1</name>
    <name evidence="4" type="ORF">AVEN_203952_1</name>
    <name evidence="1" type="ORF">AVEN_261018_1</name>
    <name evidence="2" type="ORF">AVEN_37477_1</name>
</gene>
<dbReference type="EMBL" id="BGPR01033631">
    <property type="protein sequence ID" value="GBO07646.1"/>
    <property type="molecule type" value="Genomic_DNA"/>
</dbReference>
<dbReference type="InterPro" id="IPR043502">
    <property type="entry name" value="DNA/RNA_pol_sf"/>
</dbReference>
<name>A0A4Y2U7H3_ARAVE</name>
<evidence type="ECO:0000313" key="2">
    <source>
        <dbReference type="EMBL" id="GBO07654.1"/>
    </source>
</evidence>
<evidence type="ECO:0000313" key="3">
    <source>
        <dbReference type="EMBL" id="GBO07662.1"/>
    </source>
</evidence>
<dbReference type="SUPFAM" id="SSF56672">
    <property type="entry name" value="DNA/RNA polymerases"/>
    <property type="match status" value="1"/>
</dbReference>
<dbReference type="Proteomes" id="UP000499080">
    <property type="component" value="Unassembled WGS sequence"/>
</dbReference>
<organism evidence="1 5">
    <name type="scientific">Araneus ventricosus</name>
    <name type="common">Orbweaver spider</name>
    <name type="synonym">Epeira ventricosa</name>
    <dbReference type="NCBI Taxonomy" id="182803"/>
    <lineage>
        <taxon>Eukaryota</taxon>
        <taxon>Metazoa</taxon>
        <taxon>Ecdysozoa</taxon>
        <taxon>Arthropoda</taxon>
        <taxon>Chelicerata</taxon>
        <taxon>Arachnida</taxon>
        <taxon>Araneae</taxon>
        <taxon>Araneomorphae</taxon>
        <taxon>Entelegynae</taxon>
        <taxon>Araneoidea</taxon>
        <taxon>Araneidae</taxon>
        <taxon>Araneus</taxon>
    </lineage>
</organism>